<sequence>MDHDSEHGAAAITEQSSSLQVPEQAIRAMHVQLDAVLAQHATSDPVTNERAFQLALEPFGAPATELDESIEDSHILGAALLNQSWLAGQLAQATGTDLETVISNLRDYINRIER</sequence>
<dbReference type="RefSeq" id="WP_151422177.1">
    <property type="nucleotide sequence ID" value="NZ_CANKVH010000008.1"/>
</dbReference>
<dbReference type="EMBL" id="WBJX01000001">
    <property type="protein sequence ID" value="KAB1639161.1"/>
    <property type="molecule type" value="Genomic_DNA"/>
</dbReference>
<gene>
    <name evidence="1" type="ORF">F8O03_02120</name>
</gene>
<proteinExistence type="predicted"/>
<evidence type="ECO:0000313" key="2">
    <source>
        <dbReference type="Proteomes" id="UP000490386"/>
    </source>
</evidence>
<accession>A0A7J5B623</accession>
<keyword evidence="2" id="KW-1185">Reference proteome</keyword>
<dbReference type="AlphaFoldDB" id="A0A7J5B623"/>
<evidence type="ECO:0000313" key="1">
    <source>
        <dbReference type="EMBL" id="KAB1639161.1"/>
    </source>
</evidence>
<organism evidence="1 2">
    <name type="scientific">Pseudoclavibacter terrae</name>
    <dbReference type="NCBI Taxonomy" id="1530195"/>
    <lineage>
        <taxon>Bacteria</taxon>
        <taxon>Bacillati</taxon>
        <taxon>Actinomycetota</taxon>
        <taxon>Actinomycetes</taxon>
        <taxon>Micrococcales</taxon>
        <taxon>Microbacteriaceae</taxon>
        <taxon>Pseudoclavibacter</taxon>
    </lineage>
</organism>
<protein>
    <submittedName>
        <fullName evidence="1">Uncharacterized protein</fullName>
    </submittedName>
</protein>
<dbReference type="Proteomes" id="UP000490386">
    <property type="component" value="Unassembled WGS sequence"/>
</dbReference>
<dbReference type="OrthoDB" id="9881654at2"/>
<comment type="caution">
    <text evidence="1">The sequence shown here is derived from an EMBL/GenBank/DDBJ whole genome shotgun (WGS) entry which is preliminary data.</text>
</comment>
<reference evidence="1 2" key="1">
    <citation type="submission" date="2019-09" db="EMBL/GenBank/DDBJ databases">
        <title>Phylogeny of genus Pseudoclavibacter and closely related genus.</title>
        <authorList>
            <person name="Li Y."/>
        </authorList>
    </citation>
    <scope>NUCLEOTIDE SEQUENCE [LARGE SCALE GENOMIC DNA]</scope>
    <source>
        <strain evidence="1 2">THG-MD12</strain>
    </source>
</reference>
<name>A0A7J5B623_9MICO</name>